<gene>
    <name evidence="1" type="ORF">MAXJ12_31552</name>
</gene>
<dbReference type="EMBL" id="AHAM01000282">
    <property type="protein sequence ID" value="EHK53165.1"/>
    <property type="molecule type" value="Genomic_DNA"/>
</dbReference>
<name>H0I1H3_9HYPH</name>
<reference evidence="1 2" key="1">
    <citation type="journal article" date="2012" name="J. Bacteriol.">
        <title>Draft Genome Sequence of Mesorhizobium alhagi CCNWXJ12-2T, a Novel Salt-Resistant Species Isolated from the Desert of Northwestern China.</title>
        <authorList>
            <person name="Zhou M."/>
            <person name="Chen W."/>
            <person name="Chen H."/>
            <person name="Wei G."/>
        </authorList>
    </citation>
    <scope>NUCLEOTIDE SEQUENCE [LARGE SCALE GENOMIC DNA]</scope>
    <source>
        <strain evidence="1 2">CCNWXJ12-2</strain>
    </source>
</reference>
<dbReference type="PATRIC" id="fig|1107882.3.peg.6108"/>
<protein>
    <submittedName>
        <fullName evidence="1">Uncharacterized protein</fullName>
    </submittedName>
</protein>
<dbReference type="Proteomes" id="UP000003250">
    <property type="component" value="Unassembled WGS sequence"/>
</dbReference>
<dbReference type="AlphaFoldDB" id="H0I1H3"/>
<organism evidence="1 2">
    <name type="scientific">Mesorhizobium alhagi CCNWXJ12-2</name>
    <dbReference type="NCBI Taxonomy" id="1107882"/>
    <lineage>
        <taxon>Bacteria</taxon>
        <taxon>Pseudomonadati</taxon>
        <taxon>Pseudomonadota</taxon>
        <taxon>Alphaproteobacteria</taxon>
        <taxon>Hyphomicrobiales</taxon>
        <taxon>Phyllobacteriaceae</taxon>
        <taxon>Allomesorhizobium</taxon>
    </lineage>
</organism>
<evidence type="ECO:0000313" key="2">
    <source>
        <dbReference type="Proteomes" id="UP000003250"/>
    </source>
</evidence>
<sequence>MASSPRIAREAARLLEGSNWLPEPLREPNATRVADINGKEPADINDETIELPFCLAERAGAGQEIADAVE</sequence>
<evidence type="ECO:0000313" key="1">
    <source>
        <dbReference type="EMBL" id="EHK53165.1"/>
    </source>
</evidence>
<accession>H0I1H3</accession>
<proteinExistence type="predicted"/>
<keyword evidence="2" id="KW-1185">Reference proteome</keyword>